<dbReference type="EMBL" id="DF849927">
    <property type="protein sequence ID" value="GAT59898.1"/>
    <property type="molecule type" value="Genomic_DNA"/>
</dbReference>
<keyword evidence="2" id="KW-1133">Transmembrane helix</keyword>
<feature type="region of interest" description="Disordered" evidence="1">
    <location>
        <begin position="601"/>
        <end position="702"/>
    </location>
</feature>
<evidence type="ECO:0000313" key="4">
    <source>
        <dbReference type="Proteomes" id="UP000815677"/>
    </source>
</evidence>
<dbReference type="InterPro" id="IPR021369">
    <property type="entry name" value="DUF2985"/>
</dbReference>
<keyword evidence="2" id="KW-0472">Membrane</keyword>
<feature type="compositionally biased region" description="Acidic residues" evidence="1">
    <location>
        <begin position="646"/>
        <end position="661"/>
    </location>
</feature>
<feature type="transmembrane region" description="Helical" evidence="2">
    <location>
        <begin position="271"/>
        <end position="298"/>
    </location>
</feature>
<evidence type="ECO:0000256" key="1">
    <source>
        <dbReference type="SAM" id="MobiDB-lite"/>
    </source>
</evidence>
<keyword evidence="4" id="KW-1185">Reference proteome</keyword>
<dbReference type="Proteomes" id="UP000815677">
    <property type="component" value="Unassembled WGS sequence"/>
</dbReference>
<feature type="region of interest" description="Disordered" evidence="1">
    <location>
        <begin position="51"/>
        <end position="92"/>
    </location>
</feature>
<feature type="compositionally biased region" description="Acidic residues" evidence="1">
    <location>
        <begin position="808"/>
        <end position="817"/>
    </location>
</feature>
<feature type="compositionally biased region" description="Basic residues" evidence="1">
    <location>
        <begin position="631"/>
        <end position="641"/>
    </location>
</feature>
<feature type="transmembrane region" description="Helical" evidence="2">
    <location>
        <begin position="402"/>
        <end position="425"/>
    </location>
</feature>
<feature type="compositionally biased region" description="Pro residues" evidence="1">
    <location>
        <begin position="793"/>
        <end position="806"/>
    </location>
</feature>
<proteinExistence type="predicted"/>
<dbReference type="PANTHER" id="PTHR35872">
    <property type="entry name" value="INTEGRAL MEMBRANE PROTEIN (AFU_ORTHOLOGUE AFUA_5G07110)"/>
    <property type="match status" value="1"/>
</dbReference>
<reference evidence="3" key="1">
    <citation type="submission" date="2014-09" db="EMBL/GenBank/DDBJ databases">
        <title>Genome sequence of the luminous mushroom Mycena chlorophos for searching fungal bioluminescence genes.</title>
        <authorList>
            <person name="Tanaka Y."/>
            <person name="Kasuga D."/>
            <person name="Oba Y."/>
            <person name="Hase S."/>
            <person name="Sato K."/>
            <person name="Oba Y."/>
            <person name="Sakakibara Y."/>
        </authorList>
    </citation>
    <scope>NUCLEOTIDE SEQUENCE</scope>
</reference>
<dbReference type="Pfam" id="PF11204">
    <property type="entry name" value="DUF2985"/>
    <property type="match status" value="1"/>
</dbReference>
<sequence>MPSVRVRRSTISGADPDRSLAAIFGTSISGSPPLVPGASNTLRGSRIQNHFASANRTSGRSESIGSGGGLRASSPESPPPRPSTPLSLHSGSNADGVVVAVRARADGQQGLIGSALSVPSTHAGDNVDFEHHDEVVDHLDVIDPQVATVATLTNAANAILFPPTWYSLKPVVTLSGPPAELGDVEEGTSKEYEDSLDRHVEDVLARPSKIRRTLKGVWAFLKTPLGVLAGIYGFCVVFWGAAIIFFLAKFINLHNENTQGFWVEVSSQVVNGLFTVTGLGLIPSRVLDTYRVFWIWYYKRRTRRLRAKAGLPTLFDEDDLPDPAYDPNYVHVLTDKEQKFLHRQQVKFAKHQTWYRAHGTETHRAFPINTALLICCLNDGNSIFQIMLCGTMWGLNRFQRPAWSTGCLIPASFLCGIFAAVFIAVGSSKTKRIDKVRARLQAALAMQHPAIAIDEQAQEVLVEKPVNGQPPVDELVAETAMDERMVIPPANEKGTTRNPFYLRISQNHVLPLYLYLDDRHLNWMSDTTLQLVLADLQPKILPKLKAEADLHTGNATAAASNKKPTVDTHRGDTYQFCYFLRKTEQHSALIKTRYFTAAPAPEKKAPLVPPSRTPKQGAKRKGRNNGSRAAPNKRRKTKGKGKASDESEEEAVSSGAEDDGEQERLQRDESSDIEMDPAPIADGAGEATPIEIDVDDEEEKPKPVLSLSYQDFNIYGQCLCVVVEPYPPLRASTVAPSSRAPSVAPVFAQTRRQSSLAPSAATVSGGSAQRARTPLFLPDEDEDEREGSVMRTDPPPNDPRNLPPVPLFDEDNNEDDNGGMMAFSQVMTSYSHLPAGMVEEDDELDGAVFFGDADEVKELYD</sequence>
<feature type="region of interest" description="Disordered" evidence="1">
    <location>
        <begin position="750"/>
        <end position="820"/>
    </location>
</feature>
<feature type="compositionally biased region" description="Polar residues" evidence="1">
    <location>
        <begin position="750"/>
        <end position="767"/>
    </location>
</feature>
<evidence type="ECO:0000313" key="3">
    <source>
        <dbReference type="EMBL" id="GAT59898.1"/>
    </source>
</evidence>
<gene>
    <name evidence="3" type="ORF">MCHLO_16123</name>
</gene>
<organism evidence="3 4">
    <name type="scientific">Mycena chlorophos</name>
    <name type="common">Agaric fungus</name>
    <name type="synonym">Agaricus chlorophos</name>
    <dbReference type="NCBI Taxonomy" id="658473"/>
    <lineage>
        <taxon>Eukaryota</taxon>
        <taxon>Fungi</taxon>
        <taxon>Dikarya</taxon>
        <taxon>Basidiomycota</taxon>
        <taxon>Agaricomycotina</taxon>
        <taxon>Agaricomycetes</taxon>
        <taxon>Agaricomycetidae</taxon>
        <taxon>Agaricales</taxon>
        <taxon>Marasmiineae</taxon>
        <taxon>Mycenaceae</taxon>
        <taxon>Mycena</taxon>
    </lineage>
</organism>
<feature type="transmembrane region" description="Helical" evidence="2">
    <location>
        <begin position="225"/>
        <end position="251"/>
    </location>
</feature>
<accession>A0ABQ0M9C8</accession>
<name>A0ABQ0M9C8_MYCCL</name>
<protein>
    <submittedName>
        <fullName evidence="3">Uncharacterized protein</fullName>
    </submittedName>
</protein>
<keyword evidence="2" id="KW-0812">Transmembrane</keyword>
<evidence type="ECO:0000256" key="2">
    <source>
        <dbReference type="SAM" id="Phobius"/>
    </source>
</evidence>
<dbReference type="PANTHER" id="PTHR35872:SF2">
    <property type="entry name" value="INTEGRAL MEMBRANE PROTEIN (AFU_ORTHOLOGUE AFUA_5G07110)"/>
    <property type="match status" value="1"/>
</dbReference>